<dbReference type="Proteomes" id="UP000317093">
    <property type="component" value="Chromosome"/>
</dbReference>
<sequence>MVSYRTFRNSDPPRILELWQQCATSRGFGLLERCDKLEQLVFSKPYFDREGVILAFEDDRLIGYCHAGFGGSQEGHQLDKRHGAICMLMVLPEFRRRGIGTELLQRGQRYLAERGANVIFCGAVYPVNPFYLGLYGGSEMPGILESSAEMIAFVEARGYRATDTCLVHQMDLDPPPTLNDPRLPLKRREVEFMVEPWPLSPNWWHACVYGAVDSLRYEVTRRESNEVIGHAWVWEMDAFHKRFGTIIVGVSELKMEEAYRNQGFGRLLLATIQKHLKEQKIGRLEIQTMQDNEIALRLFTSLGFKQVDTGRAYRLGS</sequence>
<name>A0A518AXW6_9BACT</name>
<evidence type="ECO:0000313" key="5">
    <source>
        <dbReference type="Proteomes" id="UP000317093"/>
    </source>
</evidence>
<dbReference type="InterPro" id="IPR016181">
    <property type="entry name" value="Acyl_CoA_acyltransferase"/>
</dbReference>
<dbReference type="Gene3D" id="3.40.630.30">
    <property type="match status" value="2"/>
</dbReference>
<dbReference type="OrthoDB" id="241885at2"/>
<reference evidence="4 5" key="1">
    <citation type="submission" date="2019-02" db="EMBL/GenBank/DDBJ databases">
        <title>Deep-cultivation of Planctomycetes and their phenomic and genomic characterization uncovers novel biology.</title>
        <authorList>
            <person name="Wiegand S."/>
            <person name="Jogler M."/>
            <person name="Boedeker C."/>
            <person name="Pinto D."/>
            <person name="Vollmers J."/>
            <person name="Rivas-Marin E."/>
            <person name="Kohn T."/>
            <person name="Peeters S.H."/>
            <person name="Heuer A."/>
            <person name="Rast P."/>
            <person name="Oberbeckmann S."/>
            <person name="Bunk B."/>
            <person name="Jeske O."/>
            <person name="Meyerdierks A."/>
            <person name="Storesund J.E."/>
            <person name="Kallscheuer N."/>
            <person name="Luecker S."/>
            <person name="Lage O.M."/>
            <person name="Pohl T."/>
            <person name="Merkel B.J."/>
            <person name="Hornburger P."/>
            <person name="Mueller R.-W."/>
            <person name="Bruemmer F."/>
            <person name="Labrenz M."/>
            <person name="Spormann A.M."/>
            <person name="Op den Camp H."/>
            <person name="Overmann J."/>
            <person name="Amann R."/>
            <person name="Jetten M.S.M."/>
            <person name="Mascher T."/>
            <person name="Medema M.H."/>
            <person name="Devos D.P."/>
            <person name="Kaster A.-K."/>
            <person name="Ovreas L."/>
            <person name="Rohde M."/>
            <person name="Galperin M.Y."/>
            <person name="Jogler C."/>
        </authorList>
    </citation>
    <scope>NUCLEOTIDE SEQUENCE [LARGE SCALE GENOMIC DNA]</scope>
    <source>
        <strain evidence="4 5">Pan216</strain>
    </source>
</reference>
<evidence type="ECO:0000259" key="3">
    <source>
        <dbReference type="PROSITE" id="PS51186"/>
    </source>
</evidence>
<gene>
    <name evidence="4" type="ORF">Pan216_03590</name>
</gene>
<evidence type="ECO:0000256" key="2">
    <source>
        <dbReference type="ARBA" id="ARBA00023315"/>
    </source>
</evidence>
<evidence type="ECO:0000313" key="4">
    <source>
        <dbReference type="EMBL" id="QDU59530.1"/>
    </source>
</evidence>
<dbReference type="InterPro" id="IPR000182">
    <property type="entry name" value="GNAT_dom"/>
</dbReference>
<dbReference type="Pfam" id="PF00583">
    <property type="entry name" value="Acetyltransf_1"/>
    <property type="match status" value="2"/>
</dbReference>
<dbReference type="RefSeq" id="WP_145253945.1">
    <property type="nucleotide sequence ID" value="NZ_CP036279.1"/>
</dbReference>
<organism evidence="4 5">
    <name type="scientific">Kolteria novifilia</name>
    <dbReference type="NCBI Taxonomy" id="2527975"/>
    <lineage>
        <taxon>Bacteria</taxon>
        <taxon>Pseudomonadati</taxon>
        <taxon>Planctomycetota</taxon>
        <taxon>Planctomycetia</taxon>
        <taxon>Kolteriales</taxon>
        <taxon>Kolteriaceae</taxon>
        <taxon>Kolteria</taxon>
    </lineage>
</organism>
<dbReference type="KEGG" id="knv:Pan216_03590"/>
<proteinExistence type="predicted"/>
<feature type="domain" description="N-acetyltransferase" evidence="3">
    <location>
        <begin position="176"/>
        <end position="317"/>
    </location>
</feature>
<dbReference type="SUPFAM" id="SSF55729">
    <property type="entry name" value="Acyl-CoA N-acyltransferases (Nat)"/>
    <property type="match status" value="2"/>
</dbReference>
<dbReference type="EMBL" id="CP036279">
    <property type="protein sequence ID" value="QDU59530.1"/>
    <property type="molecule type" value="Genomic_DNA"/>
</dbReference>
<keyword evidence="5" id="KW-1185">Reference proteome</keyword>
<evidence type="ECO:0000256" key="1">
    <source>
        <dbReference type="ARBA" id="ARBA00022679"/>
    </source>
</evidence>
<dbReference type="PANTHER" id="PTHR43877:SF2">
    <property type="entry name" value="AMINOALKYLPHOSPHONATE N-ACETYLTRANSFERASE-RELATED"/>
    <property type="match status" value="1"/>
</dbReference>
<dbReference type="AlphaFoldDB" id="A0A518AXW6"/>
<dbReference type="CDD" id="cd04301">
    <property type="entry name" value="NAT_SF"/>
    <property type="match status" value="2"/>
</dbReference>
<dbReference type="GO" id="GO:0016747">
    <property type="term" value="F:acyltransferase activity, transferring groups other than amino-acyl groups"/>
    <property type="evidence" value="ECO:0007669"/>
    <property type="project" value="InterPro"/>
</dbReference>
<feature type="domain" description="N-acetyltransferase" evidence="3">
    <location>
        <begin position="2"/>
        <end position="155"/>
    </location>
</feature>
<accession>A0A518AXW6</accession>
<keyword evidence="2" id="KW-0012">Acyltransferase</keyword>
<dbReference type="InterPro" id="IPR050832">
    <property type="entry name" value="Bact_Acetyltransf"/>
</dbReference>
<keyword evidence="1 4" id="KW-0808">Transferase</keyword>
<protein>
    <submittedName>
        <fullName evidence="4">Putative acetyltransferase</fullName>
    </submittedName>
</protein>
<dbReference type="PANTHER" id="PTHR43877">
    <property type="entry name" value="AMINOALKYLPHOSPHONATE N-ACETYLTRANSFERASE-RELATED-RELATED"/>
    <property type="match status" value="1"/>
</dbReference>
<dbReference type="PROSITE" id="PS51186">
    <property type="entry name" value="GNAT"/>
    <property type="match status" value="2"/>
</dbReference>